<feature type="non-terminal residue" evidence="2">
    <location>
        <position position="1"/>
    </location>
</feature>
<evidence type="ECO:0000313" key="2">
    <source>
        <dbReference type="EMBL" id="VAW31106.1"/>
    </source>
</evidence>
<protein>
    <recommendedName>
        <fullName evidence="1">Type III restriction enzyme C-terminal endonuclease domain-containing protein</fullName>
    </recommendedName>
</protein>
<dbReference type="EMBL" id="UOEU01000158">
    <property type="protein sequence ID" value="VAW31106.1"/>
    <property type="molecule type" value="Genomic_DNA"/>
</dbReference>
<sequence>EGQRVYDGDETPEGEEINLLTVVPNETYASFAAQYQSELREVYGVGAAMPELRDNFKGQKKKTVVTRNDDLFNGRSFRTFWQKLAQKTDYIVSFNEDALIARAIIELNQIEVAAYAAEITLTRITAMYEEAFENEELGRETQQLKAIHSPINLIEALSEATGLAYPTTMSIFKQLDNLEKIVANPAQFIHIASGIIKRIELEEMKRGLSYELTGESIPFDEFVQTIETFKQTRDSPKRGIYDKVIVDSGSQPEIVFTIGAESDPEVVCFLKLPKFYKIPTPIGNYQPDFGIVIRRRQGVRAQNEEEYYFVIETKGTNDINDTHALREDERYKMACAQKHFERLGIEAHLDYLPYRAPVQDYMHDFKRNLP</sequence>
<organism evidence="2">
    <name type="scientific">hydrothermal vent metagenome</name>
    <dbReference type="NCBI Taxonomy" id="652676"/>
    <lineage>
        <taxon>unclassified sequences</taxon>
        <taxon>metagenomes</taxon>
        <taxon>ecological metagenomes</taxon>
    </lineage>
</organism>
<proteinExistence type="predicted"/>
<gene>
    <name evidence="2" type="ORF">MNBD_CHLOROFLEXI01-609</name>
</gene>
<dbReference type="Pfam" id="PF19778">
    <property type="entry name" value="RE_endonuc"/>
    <property type="match status" value="1"/>
</dbReference>
<reference evidence="2" key="1">
    <citation type="submission" date="2018-06" db="EMBL/GenBank/DDBJ databases">
        <authorList>
            <person name="Zhirakovskaya E."/>
        </authorList>
    </citation>
    <scope>NUCLEOTIDE SEQUENCE</scope>
</reference>
<dbReference type="InterPro" id="IPR045572">
    <property type="entry name" value="RE_endonuc_C"/>
</dbReference>
<accession>A0A3B0VGC4</accession>
<dbReference type="AlphaFoldDB" id="A0A3B0VGC4"/>
<name>A0A3B0VGC4_9ZZZZ</name>
<dbReference type="GO" id="GO:0015668">
    <property type="term" value="F:type III site-specific deoxyribonuclease activity"/>
    <property type="evidence" value="ECO:0007669"/>
    <property type="project" value="InterPro"/>
</dbReference>
<feature type="domain" description="Type III restriction enzyme C-terminal endonuclease" evidence="1">
    <location>
        <begin position="238"/>
        <end position="344"/>
    </location>
</feature>
<evidence type="ECO:0000259" key="1">
    <source>
        <dbReference type="Pfam" id="PF19778"/>
    </source>
</evidence>